<keyword evidence="7" id="KW-1185">Reference proteome</keyword>
<dbReference type="Pfam" id="PF13411">
    <property type="entry name" value="MerR_1"/>
    <property type="match status" value="1"/>
</dbReference>
<sequence>MLINELSKRTGVSIPTLRYYENYGLFQGLKDEKVKTNNYKDYDESIVEKMEMIKGAKEAGFTLSEIKKLLDSWYNKRLSVDKKVEIVHDKIKEIDGKIRQLKAVKKILLVCIDDIEQGDC</sequence>
<proteinExistence type="predicted"/>
<dbReference type="SUPFAM" id="SSF46955">
    <property type="entry name" value="Putative DNA-binding domain"/>
    <property type="match status" value="1"/>
</dbReference>
<gene>
    <name evidence="6" type="ORF">IPZ78_00630</name>
</gene>
<dbReference type="InterPro" id="IPR000551">
    <property type="entry name" value="MerR-type_HTH_dom"/>
</dbReference>
<evidence type="ECO:0000256" key="3">
    <source>
        <dbReference type="ARBA" id="ARBA00023125"/>
    </source>
</evidence>
<dbReference type="RefSeq" id="WP_225550984.1">
    <property type="nucleotide sequence ID" value="NZ_JADEYP010000001.1"/>
</dbReference>
<dbReference type="InterPro" id="IPR009061">
    <property type="entry name" value="DNA-bd_dom_put_sf"/>
</dbReference>
<protein>
    <submittedName>
        <fullName evidence="6">MerR family transcriptional regulator</fullName>
    </submittedName>
</protein>
<dbReference type="PANTHER" id="PTHR30204">
    <property type="entry name" value="REDOX-CYCLING DRUG-SENSING TRANSCRIPTIONAL ACTIVATOR SOXR"/>
    <property type="match status" value="1"/>
</dbReference>
<reference evidence="6" key="1">
    <citation type="submission" date="2020-10" db="EMBL/GenBank/DDBJ databases">
        <authorList>
            <person name="Lu T."/>
            <person name="Wang Q."/>
            <person name="Han X."/>
        </authorList>
    </citation>
    <scope>NUCLEOTIDE SEQUENCE</scope>
    <source>
        <strain evidence="6">WQ 366</strain>
    </source>
</reference>
<organism evidence="6 7">
    <name type="scientific">Sphingobacterium bovistauri</name>
    <dbReference type="NCBI Taxonomy" id="2781959"/>
    <lineage>
        <taxon>Bacteria</taxon>
        <taxon>Pseudomonadati</taxon>
        <taxon>Bacteroidota</taxon>
        <taxon>Sphingobacteriia</taxon>
        <taxon>Sphingobacteriales</taxon>
        <taxon>Sphingobacteriaceae</taxon>
        <taxon>Sphingobacterium</taxon>
    </lineage>
</organism>
<evidence type="ECO:0000259" key="5">
    <source>
        <dbReference type="PROSITE" id="PS50937"/>
    </source>
</evidence>
<name>A0ABS7Z100_9SPHI</name>
<comment type="caution">
    <text evidence="6">The sequence shown here is derived from an EMBL/GenBank/DDBJ whole genome shotgun (WGS) entry which is preliminary data.</text>
</comment>
<evidence type="ECO:0000256" key="1">
    <source>
        <dbReference type="ARBA" id="ARBA00022491"/>
    </source>
</evidence>
<evidence type="ECO:0000313" key="6">
    <source>
        <dbReference type="EMBL" id="MCA5003648.1"/>
    </source>
</evidence>
<dbReference type="Proteomes" id="UP001165302">
    <property type="component" value="Unassembled WGS sequence"/>
</dbReference>
<keyword evidence="4" id="KW-0804">Transcription</keyword>
<feature type="domain" description="HTH merR-type" evidence="5">
    <location>
        <begin position="1"/>
        <end position="72"/>
    </location>
</feature>
<keyword evidence="2" id="KW-0805">Transcription regulation</keyword>
<evidence type="ECO:0000256" key="4">
    <source>
        <dbReference type="ARBA" id="ARBA00023163"/>
    </source>
</evidence>
<dbReference type="SMART" id="SM00422">
    <property type="entry name" value="HTH_MERR"/>
    <property type="match status" value="1"/>
</dbReference>
<keyword evidence="1" id="KW-0678">Repressor</keyword>
<dbReference type="PANTHER" id="PTHR30204:SF69">
    <property type="entry name" value="MERR-FAMILY TRANSCRIPTIONAL REGULATOR"/>
    <property type="match status" value="1"/>
</dbReference>
<dbReference type="Gene3D" id="1.10.1660.10">
    <property type="match status" value="1"/>
</dbReference>
<keyword evidence="3" id="KW-0238">DNA-binding</keyword>
<dbReference type="InterPro" id="IPR047057">
    <property type="entry name" value="MerR_fam"/>
</dbReference>
<accession>A0ABS7Z100</accession>
<dbReference type="EMBL" id="JADEYP010000001">
    <property type="protein sequence ID" value="MCA5003648.1"/>
    <property type="molecule type" value="Genomic_DNA"/>
</dbReference>
<dbReference type="PROSITE" id="PS50937">
    <property type="entry name" value="HTH_MERR_2"/>
    <property type="match status" value="1"/>
</dbReference>
<evidence type="ECO:0000256" key="2">
    <source>
        <dbReference type="ARBA" id="ARBA00023015"/>
    </source>
</evidence>
<evidence type="ECO:0000313" key="7">
    <source>
        <dbReference type="Proteomes" id="UP001165302"/>
    </source>
</evidence>